<keyword evidence="2" id="KW-1185">Reference proteome</keyword>
<accession>A0ABU8PJM5</accession>
<reference evidence="1 2" key="1">
    <citation type="submission" date="2023-12" db="EMBL/GenBank/DDBJ databases">
        <title>Gut-associated functions are favored during microbiome assembly across C. elegans life.</title>
        <authorList>
            <person name="Zimmermann J."/>
        </authorList>
    </citation>
    <scope>NUCLEOTIDE SEQUENCE [LARGE SCALE GENOMIC DNA]</scope>
    <source>
        <strain evidence="1 2">MYb71</strain>
    </source>
</reference>
<proteinExistence type="predicted"/>
<organism evidence="1 2">
    <name type="scientific">Ochrobactrum vermis</name>
    <dbReference type="NCBI Taxonomy" id="1827297"/>
    <lineage>
        <taxon>Bacteria</taxon>
        <taxon>Pseudomonadati</taxon>
        <taxon>Pseudomonadota</taxon>
        <taxon>Alphaproteobacteria</taxon>
        <taxon>Hyphomicrobiales</taxon>
        <taxon>Brucellaceae</taxon>
        <taxon>Brucella/Ochrobactrum group</taxon>
        <taxon>Ochrobactrum</taxon>
    </lineage>
</organism>
<evidence type="ECO:0000313" key="2">
    <source>
        <dbReference type="Proteomes" id="UP001375812"/>
    </source>
</evidence>
<dbReference type="Proteomes" id="UP001375812">
    <property type="component" value="Unassembled WGS sequence"/>
</dbReference>
<gene>
    <name evidence="1" type="ORF">WH297_19230</name>
</gene>
<protein>
    <recommendedName>
        <fullName evidence="3">Histidine kinase</fullName>
    </recommendedName>
</protein>
<name>A0ABU8PJM5_9HYPH</name>
<sequence length="78" mass="8389">MTSSNLATVNSRQLIEAFDALTASRHLLAGASIIADTLVNDPAADATTAVLNEGMIKLEESIRKFDVVLKEMANDKQK</sequence>
<evidence type="ECO:0000313" key="1">
    <source>
        <dbReference type="EMBL" id="MEJ5021849.1"/>
    </source>
</evidence>
<dbReference type="RefSeq" id="WP_105544235.1">
    <property type="nucleotide sequence ID" value="NZ_JBBGZH010000002.1"/>
</dbReference>
<evidence type="ECO:0008006" key="3">
    <source>
        <dbReference type="Google" id="ProtNLM"/>
    </source>
</evidence>
<dbReference type="EMBL" id="JBBGZH010000002">
    <property type="protein sequence ID" value="MEJ5021849.1"/>
    <property type="molecule type" value="Genomic_DNA"/>
</dbReference>
<comment type="caution">
    <text evidence="1">The sequence shown here is derived from an EMBL/GenBank/DDBJ whole genome shotgun (WGS) entry which is preliminary data.</text>
</comment>